<accession>A0A974NTR5</accession>
<feature type="signal peptide" evidence="1">
    <location>
        <begin position="1"/>
        <end position="24"/>
    </location>
</feature>
<evidence type="ECO:0008006" key="4">
    <source>
        <dbReference type="Google" id="ProtNLM"/>
    </source>
</evidence>
<sequence length="169" mass="18122">MTPLSLRMILALIAALVMTTPAIAADLNVDKTSTIVGDQVNTLTPARNLPGATIDYSLVATNPLLNLVTIRHVVIEDVIPATVKFRVLPYGSGSTAVEFTNGTLLGLQLLSSGLTYGSIEYSDGVTWTYLPQDDGTGYDGKVRGIRVTMSNGIMTTGGAFRLRYRVMLR</sequence>
<name>A0A974NTR5_9SPHN</name>
<dbReference type="EMBL" id="CP061035">
    <property type="protein sequence ID" value="QQV76786.1"/>
    <property type="molecule type" value="Genomic_DNA"/>
</dbReference>
<keyword evidence="1" id="KW-0732">Signal</keyword>
<feature type="chain" id="PRO_5037746537" description="DUF11 domain-containing protein" evidence="1">
    <location>
        <begin position="25"/>
        <end position="169"/>
    </location>
</feature>
<evidence type="ECO:0000313" key="3">
    <source>
        <dbReference type="Proteomes" id="UP000595894"/>
    </source>
</evidence>
<protein>
    <recommendedName>
        <fullName evidence="4">DUF11 domain-containing protein</fullName>
    </recommendedName>
</protein>
<keyword evidence="3" id="KW-1185">Reference proteome</keyword>
<dbReference type="KEGG" id="sari:H5J25_15445"/>
<dbReference type="Proteomes" id="UP000595894">
    <property type="component" value="Chromosome"/>
</dbReference>
<reference evidence="3" key="1">
    <citation type="submission" date="2020-09" db="EMBL/GenBank/DDBJ databases">
        <title>Sphingomonas sp., a new species isolated from pork steak.</title>
        <authorList>
            <person name="Heidler von Heilborn D."/>
        </authorList>
    </citation>
    <scope>NUCLEOTIDE SEQUENCE [LARGE SCALE GENOMIC DNA]</scope>
</reference>
<organism evidence="2 3">
    <name type="scientific">Sphingomonas aliaeris</name>
    <dbReference type="NCBI Taxonomy" id="2759526"/>
    <lineage>
        <taxon>Bacteria</taxon>
        <taxon>Pseudomonadati</taxon>
        <taxon>Pseudomonadota</taxon>
        <taxon>Alphaproteobacteria</taxon>
        <taxon>Sphingomonadales</taxon>
        <taxon>Sphingomonadaceae</taxon>
        <taxon>Sphingomonas</taxon>
    </lineage>
</organism>
<dbReference type="AlphaFoldDB" id="A0A974NTR5"/>
<evidence type="ECO:0000313" key="2">
    <source>
        <dbReference type="EMBL" id="QQV76786.1"/>
    </source>
</evidence>
<evidence type="ECO:0000256" key="1">
    <source>
        <dbReference type="SAM" id="SignalP"/>
    </source>
</evidence>
<proteinExistence type="predicted"/>
<dbReference type="RefSeq" id="WP_202092567.1">
    <property type="nucleotide sequence ID" value="NZ_CP061035.1"/>
</dbReference>
<gene>
    <name evidence="2" type="ORF">H5J25_15445</name>
</gene>